<reference evidence="8" key="2">
    <citation type="journal article" date="2007" name="Science">
        <title>Draft genome sequence of the sexually transmitted pathogen Trichomonas vaginalis.</title>
        <authorList>
            <person name="Carlton J.M."/>
            <person name="Hirt R.P."/>
            <person name="Silva J.C."/>
            <person name="Delcher A.L."/>
            <person name="Schatz M."/>
            <person name="Zhao Q."/>
            <person name="Wortman J.R."/>
            <person name="Bidwell S.L."/>
            <person name="Alsmark U.C.M."/>
            <person name="Besteiro S."/>
            <person name="Sicheritz-Ponten T."/>
            <person name="Noel C.J."/>
            <person name="Dacks J.B."/>
            <person name="Foster P.G."/>
            <person name="Simillion C."/>
            <person name="Van de Peer Y."/>
            <person name="Miranda-Saavedra D."/>
            <person name="Barton G.J."/>
            <person name="Westrop G.D."/>
            <person name="Mueller S."/>
            <person name="Dessi D."/>
            <person name="Fiori P.L."/>
            <person name="Ren Q."/>
            <person name="Paulsen I."/>
            <person name="Zhang H."/>
            <person name="Bastida-Corcuera F.D."/>
            <person name="Simoes-Barbosa A."/>
            <person name="Brown M.T."/>
            <person name="Hayes R.D."/>
            <person name="Mukherjee M."/>
            <person name="Okumura C.Y."/>
            <person name="Schneider R."/>
            <person name="Smith A.J."/>
            <person name="Vanacova S."/>
            <person name="Villalvazo M."/>
            <person name="Haas B.J."/>
            <person name="Pertea M."/>
            <person name="Feldblyum T.V."/>
            <person name="Utterback T.R."/>
            <person name="Shu C.L."/>
            <person name="Osoegawa K."/>
            <person name="de Jong P.J."/>
            <person name="Hrdy I."/>
            <person name="Horvathova L."/>
            <person name="Zubacova Z."/>
            <person name="Dolezal P."/>
            <person name="Malik S.B."/>
            <person name="Logsdon J.M. Jr."/>
            <person name="Henze K."/>
            <person name="Gupta A."/>
            <person name="Wang C.C."/>
            <person name="Dunne R.L."/>
            <person name="Upcroft J.A."/>
            <person name="Upcroft P."/>
            <person name="White O."/>
            <person name="Salzberg S.L."/>
            <person name="Tang P."/>
            <person name="Chiu C.-H."/>
            <person name="Lee Y.-S."/>
            <person name="Embley T.M."/>
            <person name="Coombs G.H."/>
            <person name="Mottram J.C."/>
            <person name="Tachezy J."/>
            <person name="Fraser-Liggett C.M."/>
            <person name="Johnson P.J."/>
        </authorList>
    </citation>
    <scope>NUCLEOTIDE SEQUENCE [LARGE SCALE GENOMIC DNA]</scope>
    <source>
        <strain evidence="8">G3</strain>
    </source>
</reference>
<dbReference type="GO" id="GO:0000462">
    <property type="term" value="P:maturation of SSU-rRNA from tricistronic rRNA transcript (SSU-rRNA, 5.8S rRNA, LSU-rRNA)"/>
    <property type="evidence" value="ECO:0000318"/>
    <property type="project" value="GO_Central"/>
</dbReference>
<dbReference type="GO" id="GO:0005730">
    <property type="term" value="C:nucleolus"/>
    <property type="evidence" value="ECO:0000318"/>
    <property type="project" value="GO_Central"/>
</dbReference>
<dbReference type="GO" id="GO:0030686">
    <property type="term" value="C:90S preribosome"/>
    <property type="evidence" value="ECO:0000318"/>
    <property type="project" value="GO_Central"/>
</dbReference>
<keyword evidence="5 6" id="KW-0539">Nucleus</keyword>
<evidence type="ECO:0000256" key="6">
    <source>
        <dbReference type="RuleBase" id="RU368027"/>
    </source>
</evidence>
<comment type="subunit">
    <text evidence="6">Associates with 90S and pre-40S pre-ribosomal particles.</text>
</comment>
<comment type="function">
    <text evidence="6">Component of the 90S pre-ribosome involved in the maturation of rRNAs. Required for early cleavages of the pre-RNAs in the 40S ribosomal subunit maturation pathway.</text>
</comment>
<dbReference type="Pfam" id="PF06102">
    <property type="entry name" value="RRP36"/>
    <property type="match status" value="1"/>
</dbReference>
<feature type="compositionally biased region" description="Basic and acidic residues" evidence="7">
    <location>
        <begin position="31"/>
        <end position="40"/>
    </location>
</feature>
<evidence type="ECO:0000313" key="8">
    <source>
        <dbReference type="EMBL" id="EAX97028.1"/>
    </source>
</evidence>
<feature type="compositionally biased region" description="Basic residues" evidence="7">
    <location>
        <begin position="1"/>
        <end position="16"/>
    </location>
</feature>
<dbReference type="Proteomes" id="UP000001542">
    <property type="component" value="Unassembled WGS sequence"/>
</dbReference>
<dbReference type="RefSeq" id="XP_001309958.1">
    <property type="nucleotide sequence ID" value="XM_001309957.1"/>
</dbReference>
<dbReference type="FunCoup" id="A2FDJ9">
    <property type="interactions" value="250"/>
</dbReference>
<dbReference type="VEuPathDB" id="TrichDB:TVAGG3_0571720"/>
<evidence type="ECO:0000256" key="1">
    <source>
        <dbReference type="ARBA" id="ARBA00004604"/>
    </source>
</evidence>
<sequence>MSEEHHKKKVRSKKSRNAPQELSTSKPCGRKLLDTEESHKITDPRFREECGEIDKVGFVKNYAFLQKNREQEISQMQKELEDDPTLADDPEFKKRLQSLKDQHKTMASKIDDVNASIQWHREERQRIAEGKRPFWMGKQDMKLMQQKKKFDELQSTGRLNAYLKKRNKKLLAKDKKVGVI</sequence>
<dbReference type="OMA" id="RFDEKCG"/>
<comment type="similarity">
    <text evidence="2 6">Belongs to the RRP36 family.</text>
</comment>
<dbReference type="VEuPathDB" id="TrichDB:TVAG_315300"/>
<organism evidence="8 9">
    <name type="scientific">Trichomonas vaginalis (strain ATCC PRA-98 / G3)</name>
    <dbReference type="NCBI Taxonomy" id="412133"/>
    <lineage>
        <taxon>Eukaryota</taxon>
        <taxon>Metamonada</taxon>
        <taxon>Parabasalia</taxon>
        <taxon>Trichomonadida</taxon>
        <taxon>Trichomonadidae</taxon>
        <taxon>Trichomonas</taxon>
    </lineage>
</organism>
<evidence type="ECO:0000256" key="3">
    <source>
        <dbReference type="ARBA" id="ARBA00022517"/>
    </source>
</evidence>
<gene>
    <name evidence="8" type="ORF">TVAG_315300</name>
</gene>
<dbReference type="InParanoid" id="A2FDJ9"/>
<evidence type="ECO:0000256" key="4">
    <source>
        <dbReference type="ARBA" id="ARBA00022552"/>
    </source>
</evidence>
<evidence type="ECO:0000256" key="2">
    <source>
        <dbReference type="ARBA" id="ARBA00009418"/>
    </source>
</evidence>
<evidence type="ECO:0000256" key="7">
    <source>
        <dbReference type="SAM" id="MobiDB-lite"/>
    </source>
</evidence>
<dbReference type="PANTHER" id="PTHR21738:SF0">
    <property type="entry name" value="RIBOSOMAL RNA PROCESSING PROTEIN 36 HOMOLOG"/>
    <property type="match status" value="1"/>
</dbReference>
<dbReference type="PANTHER" id="PTHR21738">
    <property type="entry name" value="RIBOSOMAL RNA PROCESSING PROTEIN 36 HOMOLOG"/>
    <property type="match status" value="1"/>
</dbReference>
<feature type="region of interest" description="Disordered" evidence="7">
    <location>
        <begin position="1"/>
        <end position="40"/>
    </location>
</feature>
<keyword evidence="3 6" id="KW-0690">Ribosome biogenesis</keyword>
<reference evidence="8" key="1">
    <citation type="submission" date="2006-10" db="EMBL/GenBank/DDBJ databases">
        <authorList>
            <person name="Amadeo P."/>
            <person name="Zhao Q."/>
            <person name="Wortman J."/>
            <person name="Fraser-Liggett C."/>
            <person name="Carlton J."/>
        </authorList>
    </citation>
    <scope>NUCLEOTIDE SEQUENCE</scope>
    <source>
        <strain evidence="8">G3</strain>
    </source>
</reference>
<proteinExistence type="inferred from homology"/>
<dbReference type="InterPro" id="IPR009292">
    <property type="entry name" value="RRP36"/>
</dbReference>
<keyword evidence="9" id="KW-1185">Reference proteome</keyword>
<feature type="compositionally biased region" description="Polar residues" evidence="7">
    <location>
        <begin position="17"/>
        <end position="26"/>
    </location>
</feature>
<dbReference type="STRING" id="5722.A2FDJ9"/>
<dbReference type="KEGG" id="tva:4754805"/>
<keyword evidence="4 6" id="KW-0698">rRNA processing</keyword>
<dbReference type="EMBL" id="DS113733">
    <property type="protein sequence ID" value="EAX97028.1"/>
    <property type="molecule type" value="Genomic_DNA"/>
</dbReference>
<keyword evidence="6" id="KW-0687">Ribonucleoprotein</keyword>
<evidence type="ECO:0000256" key="5">
    <source>
        <dbReference type="ARBA" id="ARBA00023242"/>
    </source>
</evidence>
<evidence type="ECO:0000313" key="9">
    <source>
        <dbReference type="Proteomes" id="UP000001542"/>
    </source>
</evidence>
<dbReference type="OrthoDB" id="448446at2759"/>
<dbReference type="eggNOG" id="KOG3190">
    <property type="taxonomic scope" value="Eukaryota"/>
</dbReference>
<accession>A2FDJ9</accession>
<dbReference type="AlphaFoldDB" id="A2FDJ9"/>
<protein>
    <recommendedName>
        <fullName evidence="6">rRNA biogenesis protein RRP36</fullName>
    </recommendedName>
</protein>
<name>A2FDJ9_TRIV3</name>
<comment type="subcellular location">
    <subcellularLocation>
        <location evidence="1 6">Nucleus</location>
        <location evidence="1 6">Nucleolus</location>
    </subcellularLocation>
</comment>